<organism evidence="3 4">
    <name type="scientific">Tsukamurella spumae</name>
    <dbReference type="NCBI Taxonomy" id="44753"/>
    <lineage>
        <taxon>Bacteria</taxon>
        <taxon>Bacillati</taxon>
        <taxon>Actinomycetota</taxon>
        <taxon>Actinomycetes</taxon>
        <taxon>Mycobacteriales</taxon>
        <taxon>Tsukamurellaceae</taxon>
        <taxon>Tsukamurella</taxon>
    </lineage>
</organism>
<dbReference type="SUPFAM" id="SSF143120">
    <property type="entry name" value="YefM-like"/>
    <property type="match status" value="1"/>
</dbReference>
<dbReference type="EMBL" id="JAAXOQ010000008">
    <property type="protein sequence ID" value="NKY18232.1"/>
    <property type="molecule type" value="Genomic_DNA"/>
</dbReference>
<dbReference type="Pfam" id="PF02604">
    <property type="entry name" value="PhdYeFM_antitox"/>
    <property type="match status" value="1"/>
</dbReference>
<dbReference type="InterPro" id="IPR006442">
    <property type="entry name" value="Antitoxin_Phd/YefM"/>
</dbReference>
<evidence type="ECO:0000313" key="4">
    <source>
        <dbReference type="Proteomes" id="UP000582646"/>
    </source>
</evidence>
<dbReference type="Gene3D" id="3.40.1620.10">
    <property type="entry name" value="YefM-like domain"/>
    <property type="match status" value="1"/>
</dbReference>
<gene>
    <name evidence="3" type="ORF">HF999_07605</name>
</gene>
<keyword evidence="4" id="KW-1185">Reference proteome</keyword>
<evidence type="ECO:0000256" key="2">
    <source>
        <dbReference type="RuleBase" id="RU362080"/>
    </source>
</evidence>
<protein>
    <recommendedName>
        <fullName evidence="2">Antitoxin</fullName>
    </recommendedName>
</protein>
<evidence type="ECO:0000256" key="1">
    <source>
        <dbReference type="ARBA" id="ARBA00009981"/>
    </source>
</evidence>
<dbReference type="AlphaFoldDB" id="A0A846X1Z0"/>
<name>A0A846X1Z0_9ACTN</name>
<sequence length="86" mass="9759">MREWQVQEAKQRLSELLRAVGEGEPQVITRHGDPIAVVVDIEEFRATHAAARKPTFAEFLLSAPNVDDFEIPERTVDPDRTDGLFE</sequence>
<dbReference type="NCBIfam" id="TIGR01552">
    <property type="entry name" value="phd_fam"/>
    <property type="match status" value="1"/>
</dbReference>
<comment type="function">
    <text evidence="2">Antitoxin component of a type II toxin-antitoxin (TA) system.</text>
</comment>
<comment type="caution">
    <text evidence="3">The sequence shown here is derived from an EMBL/GenBank/DDBJ whole genome shotgun (WGS) entry which is preliminary data.</text>
</comment>
<dbReference type="RefSeq" id="WP_168545294.1">
    <property type="nucleotide sequence ID" value="NZ_BAAAKS010000062.1"/>
</dbReference>
<proteinExistence type="inferred from homology"/>
<dbReference type="InterPro" id="IPR036165">
    <property type="entry name" value="YefM-like_sf"/>
</dbReference>
<dbReference type="Proteomes" id="UP000582646">
    <property type="component" value="Unassembled WGS sequence"/>
</dbReference>
<comment type="similarity">
    <text evidence="1 2">Belongs to the phD/YefM antitoxin family.</text>
</comment>
<reference evidence="3 4" key="1">
    <citation type="submission" date="2020-04" db="EMBL/GenBank/DDBJ databases">
        <title>MicrobeNet Type strains.</title>
        <authorList>
            <person name="Nicholson A.C."/>
        </authorList>
    </citation>
    <scope>NUCLEOTIDE SEQUENCE [LARGE SCALE GENOMIC DNA]</scope>
    <source>
        <strain evidence="3 4">DSM 44113</strain>
    </source>
</reference>
<accession>A0A846X1Z0</accession>
<evidence type="ECO:0000313" key="3">
    <source>
        <dbReference type="EMBL" id="NKY18232.1"/>
    </source>
</evidence>